<sequence length="200" mass="22663">MKKHTIAATLMAFSSLCSTAVQADNLDYDFVQLGYAAGDYADIAPFDLKGPEFEASYEVGHNLFITGKYRSADDKISQYTLDETNWQAGAGYYYNFRQDTVFDARLYYGEIDFKLSDSEDSAKDGTHFFSLAGNVRHQLTDAVELFGGLEVQKWHKGSNQKAYRLGAQYAFGETKQFVLGAEYTKFSDSEWCKLFARYVF</sequence>
<organism evidence="2 3">
    <name type="scientific">Alteromonas oceani</name>
    <dbReference type="NCBI Taxonomy" id="2071609"/>
    <lineage>
        <taxon>Bacteria</taxon>
        <taxon>Pseudomonadati</taxon>
        <taxon>Pseudomonadota</taxon>
        <taxon>Gammaproteobacteria</taxon>
        <taxon>Alteromonadales</taxon>
        <taxon>Alteromonadaceae</taxon>
        <taxon>Alteromonas/Salinimonas group</taxon>
        <taxon>Alteromonas</taxon>
    </lineage>
</organism>
<dbReference type="RefSeq" id="WP_123326795.1">
    <property type="nucleotide sequence ID" value="NZ_JBHRSX010000014.1"/>
</dbReference>
<evidence type="ECO:0000313" key="3">
    <source>
        <dbReference type="Proteomes" id="UP001595477"/>
    </source>
</evidence>
<keyword evidence="3" id="KW-1185">Reference proteome</keyword>
<reference evidence="3" key="1">
    <citation type="journal article" date="2019" name="Int. J. Syst. Evol. Microbiol.">
        <title>The Global Catalogue of Microorganisms (GCM) 10K type strain sequencing project: providing services to taxonomists for standard genome sequencing and annotation.</title>
        <authorList>
            <consortium name="The Broad Institute Genomics Platform"/>
            <consortium name="The Broad Institute Genome Sequencing Center for Infectious Disease"/>
            <person name="Wu L."/>
            <person name="Ma J."/>
        </authorList>
    </citation>
    <scope>NUCLEOTIDE SEQUENCE [LARGE SCALE GENOMIC DNA]</scope>
    <source>
        <strain evidence="3">KCTC 52449</strain>
    </source>
</reference>
<name>A0ABV7JTX8_9ALTE</name>
<dbReference type="SUPFAM" id="SSF56935">
    <property type="entry name" value="Porins"/>
    <property type="match status" value="1"/>
</dbReference>
<proteinExistence type="predicted"/>
<evidence type="ECO:0000256" key="1">
    <source>
        <dbReference type="SAM" id="SignalP"/>
    </source>
</evidence>
<evidence type="ECO:0000313" key="2">
    <source>
        <dbReference type="EMBL" id="MFC3201540.1"/>
    </source>
</evidence>
<dbReference type="EMBL" id="JBHRSX010000014">
    <property type="protein sequence ID" value="MFC3201540.1"/>
    <property type="molecule type" value="Genomic_DNA"/>
</dbReference>
<feature type="signal peptide" evidence="1">
    <location>
        <begin position="1"/>
        <end position="23"/>
    </location>
</feature>
<keyword evidence="1" id="KW-0732">Signal</keyword>
<dbReference type="Proteomes" id="UP001595477">
    <property type="component" value="Unassembled WGS sequence"/>
</dbReference>
<accession>A0ABV7JTX8</accession>
<comment type="caution">
    <text evidence="2">The sequence shown here is derived from an EMBL/GenBank/DDBJ whole genome shotgun (WGS) entry which is preliminary data.</text>
</comment>
<feature type="chain" id="PRO_5045061864" evidence="1">
    <location>
        <begin position="24"/>
        <end position="200"/>
    </location>
</feature>
<gene>
    <name evidence="2" type="ORF">ACFOEW_06875</name>
</gene>
<protein>
    <submittedName>
        <fullName evidence="2">DUF481 domain-containing protein</fullName>
    </submittedName>
</protein>